<keyword evidence="3" id="KW-1185">Reference proteome</keyword>
<protein>
    <submittedName>
        <fullName evidence="2">Uncharacterized protein</fullName>
    </submittedName>
</protein>
<gene>
    <name evidence="2" type="ORF">DEO72_LG10g1820</name>
</gene>
<reference evidence="2 3" key="1">
    <citation type="submission" date="2019-04" db="EMBL/GenBank/DDBJ databases">
        <title>An improved genome assembly and genetic linkage map for asparagus bean, Vigna unguiculata ssp. sesquipedialis.</title>
        <authorList>
            <person name="Xia Q."/>
            <person name="Zhang R."/>
            <person name="Dong Y."/>
        </authorList>
    </citation>
    <scope>NUCLEOTIDE SEQUENCE [LARGE SCALE GENOMIC DNA]</scope>
    <source>
        <tissue evidence="2">Leaf</tissue>
    </source>
</reference>
<feature type="region of interest" description="Disordered" evidence="1">
    <location>
        <begin position="1"/>
        <end position="21"/>
    </location>
</feature>
<organism evidence="2 3">
    <name type="scientific">Vigna unguiculata</name>
    <name type="common">Cowpea</name>
    <dbReference type="NCBI Taxonomy" id="3917"/>
    <lineage>
        <taxon>Eukaryota</taxon>
        <taxon>Viridiplantae</taxon>
        <taxon>Streptophyta</taxon>
        <taxon>Embryophyta</taxon>
        <taxon>Tracheophyta</taxon>
        <taxon>Spermatophyta</taxon>
        <taxon>Magnoliopsida</taxon>
        <taxon>eudicotyledons</taxon>
        <taxon>Gunneridae</taxon>
        <taxon>Pentapetalae</taxon>
        <taxon>rosids</taxon>
        <taxon>fabids</taxon>
        <taxon>Fabales</taxon>
        <taxon>Fabaceae</taxon>
        <taxon>Papilionoideae</taxon>
        <taxon>50 kb inversion clade</taxon>
        <taxon>NPAAA clade</taxon>
        <taxon>indigoferoid/millettioid clade</taxon>
        <taxon>Phaseoleae</taxon>
        <taxon>Vigna</taxon>
    </lineage>
</organism>
<feature type="region of interest" description="Disordered" evidence="1">
    <location>
        <begin position="37"/>
        <end position="57"/>
    </location>
</feature>
<dbReference type="EMBL" id="CP039354">
    <property type="protein sequence ID" value="QCE10590.1"/>
    <property type="molecule type" value="Genomic_DNA"/>
</dbReference>
<evidence type="ECO:0000313" key="3">
    <source>
        <dbReference type="Proteomes" id="UP000501690"/>
    </source>
</evidence>
<sequence>MHQQRRPHTSHHRPRDAPLPPRLREACSAHLLASITGTPSSHHCGTPEPNIRQPEQATCHNPPLTKLTTQILPRHHLLHLTHETLTLIFLLSFQPPQPPPHLFPTTARHCTPLHHAGSHHFRTSSHGSVLHYHAGKRNRRTPPSPATPAATIDVLASPLHVGISNHDAPAKTSAHEPPQTPRRATTTTPSRSLFRASSRLHHWNTLEPSLRYT</sequence>
<feature type="compositionally biased region" description="Low complexity" evidence="1">
    <location>
        <begin position="181"/>
        <end position="191"/>
    </location>
</feature>
<feature type="region of interest" description="Disordered" evidence="1">
    <location>
        <begin position="163"/>
        <end position="192"/>
    </location>
</feature>
<evidence type="ECO:0000256" key="1">
    <source>
        <dbReference type="SAM" id="MobiDB-lite"/>
    </source>
</evidence>
<dbReference type="AlphaFoldDB" id="A0A4D6N9P7"/>
<accession>A0A4D6N9P7</accession>
<evidence type="ECO:0000313" key="2">
    <source>
        <dbReference type="EMBL" id="QCE10590.1"/>
    </source>
</evidence>
<dbReference type="Proteomes" id="UP000501690">
    <property type="component" value="Linkage Group LG10"/>
</dbReference>
<name>A0A4D6N9P7_VIGUN</name>
<feature type="compositionally biased region" description="Basic residues" evidence="1">
    <location>
        <begin position="1"/>
        <end position="14"/>
    </location>
</feature>
<proteinExistence type="predicted"/>